<evidence type="ECO:0000313" key="6">
    <source>
        <dbReference type="EMBL" id="KAA8819054.1"/>
    </source>
</evidence>
<dbReference type="PROSITE" id="PS50043">
    <property type="entry name" value="HTH_LUXR_2"/>
    <property type="match status" value="1"/>
</dbReference>
<dbReference type="AlphaFoldDB" id="A0A5J5DTY9"/>
<dbReference type="PROSITE" id="PS00622">
    <property type="entry name" value="HTH_LUXR_1"/>
    <property type="match status" value="1"/>
</dbReference>
<feature type="domain" description="HTH luxR-type" evidence="4">
    <location>
        <begin position="158"/>
        <end position="223"/>
    </location>
</feature>
<dbReference type="CDD" id="cd06170">
    <property type="entry name" value="LuxR_C_like"/>
    <property type="match status" value="1"/>
</dbReference>
<evidence type="ECO:0000313" key="7">
    <source>
        <dbReference type="EMBL" id="KAA8822172.1"/>
    </source>
</evidence>
<evidence type="ECO:0000256" key="1">
    <source>
        <dbReference type="ARBA" id="ARBA00022553"/>
    </source>
</evidence>
<feature type="modified residue" description="4-aspartylphosphate" evidence="3">
    <location>
        <position position="69"/>
    </location>
</feature>
<dbReference type="InterPro" id="IPR039420">
    <property type="entry name" value="WalR-like"/>
</dbReference>
<dbReference type="InterPro" id="IPR011006">
    <property type="entry name" value="CheY-like_superfamily"/>
</dbReference>
<evidence type="ECO:0000256" key="2">
    <source>
        <dbReference type="ARBA" id="ARBA00023125"/>
    </source>
</evidence>
<dbReference type="GO" id="GO:0003677">
    <property type="term" value="F:DNA binding"/>
    <property type="evidence" value="ECO:0007669"/>
    <property type="project" value="UniProtKB-KW"/>
</dbReference>
<dbReference type="EMBL" id="RZNZ01000012">
    <property type="protein sequence ID" value="KAA8819054.1"/>
    <property type="molecule type" value="Genomic_DNA"/>
</dbReference>
<evidence type="ECO:0000313" key="9">
    <source>
        <dbReference type="Proteomes" id="UP000374630"/>
    </source>
</evidence>
<evidence type="ECO:0000259" key="4">
    <source>
        <dbReference type="PROSITE" id="PS50043"/>
    </source>
</evidence>
<dbReference type="CDD" id="cd17535">
    <property type="entry name" value="REC_NarL-like"/>
    <property type="match status" value="1"/>
</dbReference>
<dbReference type="PANTHER" id="PTHR43214">
    <property type="entry name" value="TWO-COMPONENT RESPONSE REGULATOR"/>
    <property type="match status" value="1"/>
</dbReference>
<gene>
    <name evidence="7" type="ORF">EM848_09575</name>
    <name evidence="6" type="ORF">EMO90_08905</name>
</gene>
<dbReference type="SMART" id="SM00448">
    <property type="entry name" value="REC"/>
    <property type="match status" value="1"/>
</dbReference>
<evidence type="ECO:0000256" key="3">
    <source>
        <dbReference type="PROSITE-ProRule" id="PRU00169"/>
    </source>
</evidence>
<dbReference type="Pfam" id="PF00196">
    <property type="entry name" value="GerE"/>
    <property type="match status" value="1"/>
</dbReference>
<reference evidence="8 9" key="1">
    <citation type="journal article" date="2019" name="Syst. Appl. Microbiol.">
        <title>Characterization of Bifidobacterium species in feaces of the Egyptian fruit bat: Description of B. vespertilionis sp. nov. and B. rousetti sp. nov.</title>
        <authorList>
            <person name="Modesto M."/>
            <person name="Satti M."/>
            <person name="Watanabe K."/>
            <person name="Puglisi E."/>
            <person name="Morelli L."/>
            <person name="Huang C.-H."/>
            <person name="Liou J.-S."/>
            <person name="Miyashita M."/>
            <person name="Tamura T."/>
            <person name="Saito S."/>
            <person name="Mori K."/>
            <person name="Huang L."/>
            <person name="Sciavilla P."/>
            <person name="Sandri C."/>
            <person name="Spiezio C."/>
            <person name="Vitali F."/>
            <person name="Cavalieri D."/>
            <person name="Perpetuini G."/>
            <person name="Tofalo R."/>
            <person name="Bonetti A."/>
            <person name="Arita M."/>
            <person name="Mattarelli P."/>
        </authorList>
    </citation>
    <scope>NUCLEOTIDE SEQUENCE [LARGE SCALE GENOMIC DNA]</scope>
    <source>
        <strain evidence="6 9">RST16</strain>
        <strain evidence="7 8">RST8</strain>
    </source>
</reference>
<dbReference type="InterPro" id="IPR000792">
    <property type="entry name" value="Tscrpt_reg_LuxR_C"/>
</dbReference>
<dbReference type="InterPro" id="IPR058245">
    <property type="entry name" value="NreC/VraR/RcsB-like_REC"/>
</dbReference>
<protein>
    <submittedName>
        <fullName evidence="7">Response regulator transcription factor</fullName>
    </submittedName>
</protein>
<dbReference type="EMBL" id="RZOA01000021">
    <property type="protein sequence ID" value="KAA8822172.1"/>
    <property type="molecule type" value="Genomic_DNA"/>
</dbReference>
<dbReference type="SUPFAM" id="SSF46894">
    <property type="entry name" value="C-terminal effector domain of the bipartite response regulators"/>
    <property type="match status" value="1"/>
</dbReference>
<dbReference type="InterPro" id="IPR016032">
    <property type="entry name" value="Sig_transdc_resp-reg_C-effctor"/>
</dbReference>
<dbReference type="SUPFAM" id="SSF52172">
    <property type="entry name" value="CheY-like"/>
    <property type="match status" value="1"/>
</dbReference>
<keyword evidence="9" id="KW-1185">Reference proteome</keyword>
<proteinExistence type="predicted"/>
<dbReference type="PROSITE" id="PS50110">
    <property type="entry name" value="RESPONSE_REGULATORY"/>
    <property type="match status" value="1"/>
</dbReference>
<dbReference type="GO" id="GO:0006355">
    <property type="term" value="P:regulation of DNA-templated transcription"/>
    <property type="evidence" value="ECO:0007669"/>
    <property type="project" value="InterPro"/>
</dbReference>
<dbReference type="SMART" id="SM00421">
    <property type="entry name" value="HTH_LUXR"/>
    <property type="match status" value="1"/>
</dbReference>
<dbReference type="GO" id="GO:0000160">
    <property type="term" value="P:phosphorelay signal transduction system"/>
    <property type="evidence" value="ECO:0007669"/>
    <property type="project" value="InterPro"/>
</dbReference>
<evidence type="ECO:0000259" key="5">
    <source>
        <dbReference type="PROSITE" id="PS50110"/>
    </source>
</evidence>
<feature type="domain" description="Response regulatory" evidence="5">
    <location>
        <begin position="13"/>
        <end position="134"/>
    </location>
</feature>
<comment type="caution">
    <text evidence="7">The sequence shown here is derived from an EMBL/GenBank/DDBJ whole genome shotgun (WGS) entry which is preliminary data.</text>
</comment>
<keyword evidence="1 3" id="KW-0597">Phosphoprotein</keyword>
<dbReference type="PRINTS" id="PR00038">
    <property type="entry name" value="HTHLUXR"/>
</dbReference>
<organism evidence="7 8">
    <name type="scientific">Bifidobacterium vespertilionis</name>
    <dbReference type="NCBI Taxonomy" id="2562524"/>
    <lineage>
        <taxon>Bacteria</taxon>
        <taxon>Bacillati</taxon>
        <taxon>Actinomycetota</taxon>
        <taxon>Actinomycetes</taxon>
        <taxon>Bifidobacteriales</taxon>
        <taxon>Bifidobacteriaceae</taxon>
        <taxon>Bifidobacterium</taxon>
    </lineage>
</organism>
<keyword evidence="2" id="KW-0238">DNA-binding</keyword>
<dbReference type="InterPro" id="IPR001789">
    <property type="entry name" value="Sig_transdc_resp-reg_receiver"/>
</dbReference>
<dbReference type="RefSeq" id="WP_150354699.1">
    <property type="nucleotide sequence ID" value="NZ_RZNZ01000012.1"/>
</dbReference>
<evidence type="ECO:0000313" key="8">
    <source>
        <dbReference type="Proteomes" id="UP000345527"/>
    </source>
</evidence>
<dbReference type="Proteomes" id="UP000374630">
    <property type="component" value="Unassembled WGS sequence"/>
</dbReference>
<dbReference type="Gene3D" id="3.40.50.2300">
    <property type="match status" value="1"/>
</dbReference>
<name>A0A5J5DTY9_9BIFI</name>
<dbReference type="Proteomes" id="UP000345527">
    <property type="component" value="Unassembled WGS sequence"/>
</dbReference>
<dbReference type="OrthoDB" id="3240412at2"/>
<sequence>MSVVNTSKEITRQLGVVDNDKFALIALCSILKRELKPHNIRIAWAANSGLEALALCTKSISTPNIMLIDISMEDISGIRVCRSIRHDNPEIQLLAMTSFTLESYARQAAEAGAQGIVAKNEPKEICNAIQSILSGNCWNPLSDTIPFQTAKQSYNRIRNQANTELSVRETQIVDLCARGYTYKEIATQLNISEATIRTYLERAREKLHASNRVELIAMWLDERR</sequence>
<dbReference type="Pfam" id="PF00072">
    <property type="entry name" value="Response_reg"/>
    <property type="match status" value="1"/>
</dbReference>
<accession>A0A5J5DTY9</accession>